<dbReference type="EMBL" id="CP144754">
    <property type="protein sequence ID" value="WVZ99102.1"/>
    <property type="molecule type" value="Genomic_DNA"/>
</dbReference>
<proteinExistence type="predicted"/>
<dbReference type="Gene3D" id="3.40.50.2000">
    <property type="entry name" value="Glycogen Phosphorylase B"/>
    <property type="match status" value="1"/>
</dbReference>
<evidence type="ECO:0000313" key="1">
    <source>
        <dbReference type="EMBL" id="WVZ99102.1"/>
    </source>
</evidence>
<sequence>MASAQPSKKLRILLMPFFATSHIGPFTDLAFHLATARPGVVEATVAVTEANASVVRAALARRGPSASAAVEVATYPFPAVDGLPPGVENLSTVAAADA</sequence>
<dbReference type="Proteomes" id="UP001341281">
    <property type="component" value="Chromosome 10"/>
</dbReference>
<reference evidence="1 2" key="1">
    <citation type="submission" date="2024-02" db="EMBL/GenBank/DDBJ databases">
        <title>High-quality chromosome-scale genome assembly of Pensacola bahiagrass (Paspalum notatum Flugge var. saurae).</title>
        <authorList>
            <person name="Vega J.M."/>
            <person name="Podio M."/>
            <person name="Orjuela J."/>
            <person name="Siena L.A."/>
            <person name="Pessino S.C."/>
            <person name="Combes M.C."/>
            <person name="Mariac C."/>
            <person name="Albertini E."/>
            <person name="Pupilli F."/>
            <person name="Ortiz J.P.A."/>
            <person name="Leblanc O."/>
        </authorList>
    </citation>
    <scope>NUCLEOTIDE SEQUENCE [LARGE SCALE GENOMIC DNA]</scope>
    <source>
        <strain evidence="1">R1</strain>
        <tissue evidence="1">Leaf</tissue>
    </source>
</reference>
<dbReference type="SUPFAM" id="SSF53756">
    <property type="entry name" value="UDP-Glycosyltransferase/glycogen phosphorylase"/>
    <property type="match status" value="1"/>
</dbReference>
<accession>A0AAQ3XJL2</accession>
<keyword evidence="2" id="KW-1185">Reference proteome</keyword>
<protein>
    <submittedName>
        <fullName evidence="1">Uncharacterized protein</fullName>
    </submittedName>
</protein>
<organism evidence="1 2">
    <name type="scientific">Paspalum notatum var. saurae</name>
    <dbReference type="NCBI Taxonomy" id="547442"/>
    <lineage>
        <taxon>Eukaryota</taxon>
        <taxon>Viridiplantae</taxon>
        <taxon>Streptophyta</taxon>
        <taxon>Embryophyta</taxon>
        <taxon>Tracheophyta</taxon>
        <taxon>Spermatophyta</taxon>
        <taxon>Magnoliopsida</taxon>
        <taxon>Liliopsida</taxon>
        <taxon>Poales</taxon>
        <taxon>Poaceae</taxon>
        <taxon>PACMAD clade</taxon>
        <taxon>Panicoideae</taxon>
        <taxon>Andropogonodae</taxon>
        <taxon>Paspaleae</taxon>
        <taxon>Paspalinae</taxon>
        <taxon>Paspalum</taxon>
    </lineage>
</organism>
<dbReference type="AlphaFoldDB" id="A0AAQ3XJL2"/>
<evidence type="ECO:0000313" key="2">
    <source>
        <dbReference type="Proteomes" id="UP001341281"/>
    </source>
</evidence>
<name>A0AAQ3XJL2_PASNO</name>
<gene>
    <name evidence="1" type="ORF">U9M48_044451</name>
</gene>